<feature type="compositionally biased region" description="Polar residues" evidence="1">
    <location>
        <begin position="438"/>
        <end position="447"/>
    </location>
</feature>
<dbReference type="EMBL" id="CAJNOR010005276">
    <property type="protein sequence ID" value="CAF1554794.1"/>
    <property type="molecule type" value="Genomic_DNA"/>
</dbReference>
<name>A0A815X9R4_ADIRI</name>
<feature type="compositionally biased region" description="Low complexity" evidence="1">
    <location>
        <begin position="177"/>
        <end position="189"/>
    </location>
</feature>
<protein>
    <submittedName>
        <fullName evidence="2">Uncharacterized protein</fullName>
    </submittedName>
</protein>
<feature type="compositionally biased region" description="Basic and acidic residues" evidence="1">
    <location>
        <begin position="1"/>
        <end position="10"/>
    </location>
</feature>
<dbReference type="Proteomes" id="UP000663828">
    <property type="component" value="Unassembled WGS sequence"/>
</dbReference>
<gene>
    <name evidence="2" type="ORF">XAT740_LOCUS43170</name>
</gene>
<feature type="compositionally biased region" description="Low complexity" evidence="1">
    <location>
        <begin position="28"/>
        <end position="41"/>
    </location>
</feature>
<evidence type="ECO:0000313" key="2">
    <source>
        <dbReference type="EMBL" id="CAF1554794.1"/>
    </source>
</evidence>
<dbReference type="AlphaFoldDB" id="A0A815X9R4"/>
<feature type="region of interest" description="Disordered" evidence="1">
    <location>
        <begin position="370"/>
        <end position="447"/>
    </location>
</feature>
<keyword evidence="3" id="KW-1185">Reference proteome</keyword>
<feature type="region of interest" description="Disordered" evidence="1">
    <location>
        <begin position="1"/>
        <end position="107"/>
    </location>
</feature>
<feature type="region of interest" description="Disordered" evidence="1">
    <location>
        <begin position="170"/>
        <end position="193"/>
    </location>
</feature>
<feature type="compositionally biased region" description="Polar residues" evidence="1">
    <location>
        <begin position="374"/>
        <end position="395"/>
    </location>
</feature>
<proteinExistence type="predicted"/>
<sequence length="447" mass="49353">MDTTDTDIKDNTSSSQIEPSTTPPPPTTVNSSPSLSPSCATLLVIDDSSHSEEELAPATASEPVGPRTNDIPVKPTPTQTPDIPAPTIAPPFTLDANNTAEQQRRRNSSIAKLLGGQPLNNHQYEEITQQILEDQSAQSTNYSTDSGIDTGNQRPRSSITRTLLMNQERTNSFGKLSPKPSATSSPSAPRDFDYLIRREPDKPENDYSSITLQRNNSATRVMQNMNSPTNPNAQFPIQSKLKRKRSLVASSLPTSNIPPFSFHEPFELESSGTNSTLLMHSTRSQNDLMHFDSSKRSRHSNSEPHNLPANNSSTPSSYPYSKFNMNSTLYDQFRIHQNSAHSNTCSTSCNCPRYSHSTKLALPVPVPHYPAIPSRSNSISNTTPSVSRKTKSMFSQKDEHDPPRQRSYSNTFNQSNLSSASSSEPSVPLKKRLLHAYNNEQRPTTPL</sequence>
<feature type="compositionally biased region" description="Low complexity" evidence="1">
    <location>
        <begin position="310"/>
        <end position="320"/>
    </location>
</feature>
<evidence type="ECO:0000256" key="1">
    <source>
        <dbReference type="SAM" id="MobiDB-lite"/>
    </source>
</evidence>
<comment type="caution">
    <text evidence="2">The sequence shown here is derived from an EMBL/GenBank/DDBJ whole genome shotgun (WGS) entry which is preliminary data.</text>
</comment>
<accession>A0A815X9R4</accession>
<evidence type="ECO:0000313" key="3">
    <source>
        <dbReference type="Proteomes" id="UP000663828"/>
    </source>
</evidence>
<feature type="region of interest" description="Disordered" evidence="1">
    <location>
        <begin position="292"/>
        <end position="320"/>
    </location>
</feature>
<organism evidence="2 3">
    <name type="scientific">Adineta ricciae</name>
    <name type="common">Rotifer</name>
    <dbReference type="NCBI Taxonomy" id="249248"/>
    <lineage>
        <taxon>Eukaryota</taxon>
        <taxon>Metazoa</taxon>
        <taxon>Spiralia</taxon>
        <taxon>Gnathifera</taxon>
        <taxon>Rotifera</taxon>
        <taxon>Eurotatoria</taxon>
        <taxon>Bdelloidea</taxon>
        <taxon>Adinetida</taxon>
        <taxon>Adinetidae</taxon>
        <taxon>Adineta</taxon>
    </lineage>
</organism>
<feature type="compositionally biased region" description="Low complexity" evidence="1">
    <location>
        <begin position="415"/>
        <end position="426"/>
    </location>
</feature>
<feature type="region of interest" description="Disordered" evidence="1">
    <location>
        <begin position="134"/>
        <end position="157"/>
    </location>
</feature>
<reference evidence="2" key="1">
    <citation type="submission" date="2021-02" db="EMBL/GenBank/DDBJ databases">
        <authorList>
            <person name="Nowell W R."/>
        </authorList>
    </citation>
    <scope>NUCLEOTIDE SEQUENCE</scope>
</reference>